<dbReference type="InterPro" id="IPR011009">
    <property type="entry name" value="Kinase-like_dom_sf"/>
</dbReference>
<feature type="region of interest" description="Disordered" evidence="9">
    <location>
        <begin position="36"/>
        <end position="110"/>
    </location>
</feature>
<accession>A0A507EDM0</accession>
<dbReference type="Proteomes" id="UP000318582">
    <property type="component" value="Unassembled WGS sequence"/>
</dbReference>
<dbReference type="Gene3D" id="3.30.200.20">
    <property type="entry name" value="Phosphorylase Kinase, domain 1"/>
    <property type="match status" value="1"/>
</dbReference>
<evidence type="ECO:0000256" key="8">
    <source>
        <dbReference type="ARBA" id="ARBA00048679"/>
    </source>
</evidence>
<dbReference type="GO" id="GO:0005524">
    <property type="term" value="F:ATP binding"/>
    <property type="evidence" value="ECO:0007669"/>
    <property type="project" value="UniProtKB-KW"/>
</dbReference>
<keyword evidence="2" id="KW-0723">Serine/threonine-protein kinase</keyword>
<sequence>MLPTKSKTIRTYGKRSHRVVNRSAWTEAEDIFQRVSDKEHSVGPAQPAVRASRRGQNWSAHAPKGPLGGEGNKTNSIWQPGGSTFDIESDELNSSGSENSDKENVRTSSLSAVGCRVTAEKGEKGAQASTPGPVALKELELHSISTPVPTFSPLSYKRKSGRHPSPFLVDENGCELSPIPQAGVAALRPTLDVPDFEGSLIAATISEMLETMEKLNMSVDAGIGHIPTSDISQPTSEGLSRSNGDLYRQNLQDVKDYAKGAHASTFETEPLHPPVPNAKSSSPLLHMESICSSSDASTLRGHKTIDLTGMSQSLEQEVMASYSKESVSPHTTVIGTTSSQSTTRDTLNGLEEAALLQLGGDHHTLLINEASESHMLNGSEVYTVHSSLEAQAIDPFKSANHPETISMTLASPEADAKGSIPEPDLKQNLKRGLNDLLQFTPYGDAISFDEFFEKSTVMEKIGEASYSSVFSMTYADCPSTPAALKIIPFSLEGSAENGASEVMDVVDVVKELRVTERVGRMVGFVKLLGVGVCHGPWPQWLIDVWDGWPEASENTHPVDMPADQLYALVVLPNRGKDLEHSAPFTIQQCKSMIQQLVMSIAFAEEDMEFEHRDLHWGNVLVRSVDAGETSGHVIATVQGQQCEVAHEGVKVCIIDYTWGRIRKGEDLTYIPLEDPSLFTGIGNGKRGGDLQFDIYRWMKAETNGEWEGFFPKTNIFWIHYLIDKLLSRRMAPIPRSTSKKDRAAIMSQRKLMEELSERTLQYKSCSEMLRMEMLTAGNWLSLPVCGETSIKNLEDGLAKMGL</sequence>
<dbReference type="SUPFAM" id="SSF56112">
    <property type="entry name" value="Protein kinase-like (PK-like)"/>
    <property type="match status" value="1"/>
</dbReference>
<dbReference type="STRING" id="109895.A0A507EDM0"/>
<dbReference type="InterPro" id="IPR000719">
    <property type="entry name" value="Prot_kinase_dom"/>
</dbReference>
<keyword evidence="12" id="KW-1185">Reference proteome</keyword>
<dbReference type="EC" id="2.7.11.1" evidence="1"/>
<comment type="caution">
    <text evidence="11">The sequence shown here is derived from an EMBL/GenBank/DDBJ whole genome shotgun (WGS) entry which is preliminary data.</text>
</comment>
<feature type="region of interest" description="Disordered" evidence="9">
    <location>
        <begin position="324"/>
        <end position="344"/>
    </location>
</feature>
<evidence type="ECO:0000313" key="11">
    <source>
        <dbReference type="EMBL" id="TPX61914.1"/>
    </source>
</evidence>
<dbReference type="SMART" id="SM01331">
    <property type="entry name" value="DUF3635"/>
    <property type="match status" value="1"/>
</dbReference>
<dbReference type="GO" id="GO:0072354">
    <property type="term" value="F:histone H3T3 kinase activity"/>
    <property type="evidence" value="ECO:0007669"/>
    <property type="project" value="TreeGrafter"/>
</dbReference>
<dbReference type="PROSITE" id="PS50011">
    <property type="entry name" value="PROTEIN_KINASE_DOM"/>
    <property type="match status" value="1"/>
</dbReference>
<evidence type="ECO:0000256" key="3">
    <source>
        <dbReference type="ARBA" id="ARBA00022679"/>
    </source>
</evidence>
<dbReference type="GO" id="GO:0005634">
    <property type="term" value="C:nucleus"/>
    <property type="evidence" value="ECO:0007669"/>
    <property type="project" value="TreeGrafter"/>
</dbReference>
<comment type="catalytic activity">
    <reaction evidence="8">
        <text>L-seryl-[protein] + ATP = O-phospho-L-seryl-[protein] + ADP + H(+)</text>
        <dbReference type="Rhea" id="RHEA:17989"/>
        <dbReference type="Rhea" id="RHEA-COMP:9863"/>
        <dbReference type="Rhea" id="RHEA-COMP:11604"/>
        <dbReference type="ChEBI" id="CHEBI:15378"/>
        <dbReference type="ChEBI" id="CHEBI:29999"/>
        <dbReference type="ChEBI" id="CHEBI:30616"/>
        <dbReference type="ChEBI" id="CHEBI:83421"/>
        <dbReference type="ChEBI" id="CHEBI:456216"/>
        <dbReference type="EC" id="2.7.11.1"/>
    </reaction>
</comment>
<dbReference type="GO" id="GO:0000278">
    <property type="term" value="P:mitotic cell cycle"/>
    <property type="evidence" value="ECO:0007669"/>
    <property type="project" value="TreeGrafter"/>
</dbReference>
<evidence type="ECO:0000256" key="2">
    <source>
        <dbReference type="ARBA" id="ARBA00022527"/>
    </source>
</evidence>
<dbReference type="InterPro" id="IPR024604">
    <property type="entry name" value="GSG2_C"/>
</dbReference>
<dbReference type="GO" id="GO:0035556">
    <property type="term" value="P:intracellular signal transduction"/>
    <property type="evidence" value="ECO:0007669"/>
    <property type="project" value="TreeGrafter"/>
</dbReference>
<evidence type="ECO:0000256" key="5">
    <source>
        <dbReference type="ARBA" id="ARBA00022777"/>
    </source>
</evidence>
<keyword evidence="3" id="KW-0808">Transferase</keyword>
<dbReference type="PANTHER" id="PTHR24419">
    <property type="entry name" value="INTERLEUKIN-1 RECEPTOR-ASSOCIATED KINASE"/>
    <property type="match status" value="1"/>
</dbReference>
<dbReference type="Gene3D" id="1.10.510.10">
    <property type="entry name" value="Transferase(Phosphotransferase) domain 1"/>
    <property type="match status" value="1"/>
</dbReference>
<organism evidence="11 12">
    <name type="scientific">Powellomyces hirtus</name>
    <dbReference type="NCBI Taxonomy" id="109895"/>
    <lineage>
        <taxon>Eukaryota</taxon>
        <taxon>Fungi</taxon>
        <taxon>Fungi incertae sedis</taxon>
        <taxon>Chytridiomycota</taxon>
        <taxon>Chytridiomycota incertae sedis</taxon>
        <taxon>Chytridiomycetes</taxon>
        <taxon>Spizellomycetales</taxon>
        <taxon>Powellomycetaceae</taxon>
        <taxon>Powellomyces</taxon>
    </lineage>
</organism>
<evidence type="ECO:0000256" key="9">
    <source>
        <dbReference type="SAM" id="MobiDB-lite"/>
    </source>
</evidence>
<name>A0A507EDM0_9FUNG</name>
<proteinExistence type="predicted"/>
<evidence type="ECO:0000256" key="1">
    <source>
        <dbReference type="ARBA" id="ARBA00012513"/>
    </source>
</evidence>
<evidence type="ECO:0000259" key="10">
    <source>
        <dbReference type="PROSITE" id="PS50011"/>
    </source>
</evidence>
<comment type="catalytic activity">
    <reaction evidence="7">
        <text>L-threonyl-[protein] + ATP = O-phospho-L-threonyl-[protein] + ADP + H(+)</text>
        <dbReference type="Rhea" id="RHEA:46608"/>
        <dbReference type="Rhea" id="RHEA-COMP:11060"/>
        <dbReference type="Rhea" id="RHEA-COMP:11605"/>
        <dbReference type="ChEBI" id="CHEBI:15378"/>
        <dbReference type="ChEBI" id="CHEBI:30013"/>
        <dbReference type="ChEBI" id="CHEBI:30616"/>
        <dbReference type="ChEBI" id="CHEBI:61977"/>
        <dbReference type="ChEBI" id="CHEBI:456216"/>
        <dbReference type="EC" id="2.7.11.1"/>
    </reaction>
</comment>
<dbReference type="Pfam" id="PF12330">
    <property type="entry name" value="Haspin_kinase"/>
    <property type="match status" value="1"/>
</dbReference>
<feature type="compositionally biased region" description="Polar residues" evidence="9">
    <location>
        <begin position="72"/>
        <end position="82"/>
    </location>
</feature>
<evidence type="ECO:0000256" key="4">
    <source>
        <dbReference type="ARBA" id="ARBA00022741"/>
    </source>
</evidence>
<keyword evidence="4" id="KW-0547">Nucleotide-binding</keyword>
<evidence type="ECO:0000256" key="7">
    <source>
        <dbReference type="ARBA" id="ARBA00047899"/>
    </source>
</evidence>
<evidence type="ECO:0000256" key="6">
    <source>
        <dbReference type="ARBA" id="ARBA00022840"/>
    </source>
</evidence>
<feature type="domain" description="Protein kinase" evidence="10">
    <location>
        <begin position="455"/>
        <end position="802"/>
    </location>
</feature>
<keyword evidence="5" id="KW-0418">Kinase</keyword>
<dbReference type="GO" id="GO:0005737">
    <property type="term" value="C:cytoplasm"/>
    <property type="evidence" value="ECO:0007669"/>
    <property type="project" value="TreeGrafter"/>
</dbReference>
<reference evidence="11 12" key="1">
    <citation type="journal article" date="2019" name="Sci. Rep.">
        <title>Comparative genomics of chytrid fungi reveal insights into the obligate biotrophic and pathogenic lifestyle of Synchytrium endobioticum.</title>
        <authorList>
            <person name="van de Vossenberg B.T.L.H."/>
            <person name="Warris S."/>
            <person name="Nguyen H.D.T."/>
            <person name="van Gent-Pelzer M.P.E."/>
            <person name="Joly D.L."/>
            <person name="van de Geest H.C."/>
            <person name="Bonants P.J.M."/>
            <person name="Smith D.S."/>
            <person name="Levesque C.A."/>
            <person name="van der Lee T.A.J."/>
        </authorList>
    </citation>
    <scope>NUCLEOTIDE SEQUENCE [LARGE SCALE GENOMIC DNA]</scope>
    <source>
        <strain evidence="11 12">CBS 809.83</strain>
    </source>
</reference>
<dbReference type="PANTHER" id="PTHR24419:SF18">
    <property type="entry name" value="SERINE_THREONINE-PROTEIN KINASE HASPIN"/>
    <property type="match status" value="1"/>
</dbReference>
<keyword evidence="6" id="KW-0067">ATP-binding</keyword>
<protein>
    <recommendedName>
        <fullName evidence="1">non-specific serine/threonine protein kinase</fullName>
        <ecNumber evidence="1">2.7.11.1</ecNumber>
    </recommendedName>
</protein>
<dbReference type="AlphaFoldDB" id="A0A507EDM0"/>
<dbReference type="EMBL" id="QEAQ01000005">
    <property type="protein sequence ID" value="TPX61914.1"/>
    <property type="molecule type" value="Genomic_DNA"/>
</dbReference>
<gene>
    <name evidence="11" type="ORF">PhCBS80983_g00768</name>
</gene>
<evidence type="ECO:0000313" key="12">
    <source>
        <dbReference type="Proteomes" id="UP000318582"/>
    </source>
</evidence>